<evidence type="ECO:0000313" key="3">
    <source>
        <dbReference type="EMBL" id="KAI5948805.1"/>
    </source>
</evidence>
<feature type="compositionally biased region" description="Basic and acidic residues" evidence="1">
    <location>
        <begin position="168"/>
        <end position="177"/>
    </location>
</feature>
<feature type="region of interest" description="Disordered" evidence="1">
    <location>
        <begin position="981"/>
        <end position="1005"/>
    </location>
</feature>
<keyword evidence="4" id="KW-1185">Reference proteome</keyword>
<evidence type="ECO:0000313" key="4">
    <source>
        <dbReference type="Proteomes" id="UP001204833"/>
    </source>
</evidence>
<feature type="compositionally biased region" description="Polar residues" evidence="1">
    <location>
        <begin position="489"/>
        <end position="503"/>
    </location>
</feature>
<reference evidence="3 4" key="1">
    <citation type="journal article" date="2022" name="DNA Res.">
        <title>Genome analysis of five recently described species of the CUG-Ser clade uncovers Candida theae as a new hybrid lineage with pathogenic potential in the Candida parapsilosis species complex.</title>
        <authorList>
            <person name="Mixao V."/>
            <person name="Del Olmo V."/>
            <person name="Hegedusova E."/>
            <person name="Saus E."/>
            <person name="Pryszcz L."/>
            <person name="Cillingova A."/>
            <person name="Nosek J."/>
            <person name="Gabaldon T."/>
        </authorList>
    </citation>
    <scope>NUCLEOTIDE SEQUENCE [LARGE SCALE GENOMIC DNA]</scope>
    <source>
        <strain evidence="3 4">CBS 12239</strain>
    </source>
</reference>
<feature type="compositionally biased region" description="Basic and acidic residues" evidence="1">
    <location>
        <begin position="43"/>
        <end position="64"/>
    </location>
</feature>
<sequence length="1201" mass="133415">MSERKQHSDKESEPNLRRYSDELESSIGAIFDDIDFNSILRQDDIQSKADVETGTRIPNKEMSKNSESYGDDDMKDAINNALNDVFDFKDKHAGHETLGDVDHAPESSRVPQMAQDTKGPNSDQNRDLGAPSAPKRHDLDDVIDSVFSDLLQGQPENIEEPLQANVSEKTDTPHKDGTTLMSEINSSIRTSALSTERNNKENARIEEEKDTKNGSPGRTELQDKKLEVEHKISHSLKQGNHDDADDDELNSAIRNALGNIFENETQDNSSDNKGVLEKAEKEKTERPVNHDEASSFIENRSVTTRNEPKISLPKNQPNDQEGVKNAPNVVAREDVPTLKKSRSQPLTDLTAVSDENLDENLKGIIGHAFDQVFGKQSSRDNNSYGEPRYTVENKAHQISVPDPTKSESHRGPAPRHELRYSAAEVIRPQVAQSGSPATHSSLVRSEEQDHDQYLVEAIGAAFRSIEEQATPSKHSRGLQSGAGTRDDASNSIVEGKSSGNMNTPVVQEKTRVDETATDQDIEDAIADAFKSAMSSAQVGNHIKSKTEVHHAVKPKSRKKSVRNLTHEIAQQVQDRFKDEHGSSKKISPMALSSYGDSPSYSGPIQHNRTLQAAIKTAVKSAVGTEKEDAIVDIEELQMNEIIENALKMAAENPQDLISGLEIDHIVGVHVEKKTDNEETPRRDTLDQVIERKGKGKIHKPAKDQLRVPPSLEGKSKLNHKSPTPDRNNKQTDISSRLLSREDDTKSSLLSNPDIKSQISSVMSSLTSKINSGELADTNILFTIRQITEELASGGTLTSFLSNQASSTATTPATEKEDRQILANALGMARIFLLEFATKSHVQEKSVSEMNTMISNLNEDFSSPSLELSIERAEFISSIANATLTTLVDNTADIQYSAEVFNEVEEFRNSSPEARRRTRIGNRERKKKWREENAERNRIIEIRTRVLKKALTEFGEEDTPDKLEWIESEIKRRKERRYARVQTDEEKTEGVSKTEKTKSQDVQGKVQHVSQDKRLIHQVKDVVKIFFEKPDNSKSSSDLITVSSVLGALSLIYSETVKFDEEIMLAGMKAILKAITTRVHILDGHKSRLSSEALRTESSKRRLSEILFNAKRLKVDPDIVTSISNKPPQSMSISDGIMSKPSLQLPRDSPFISHKVGGANASASTTGLRKPGSFQKPKPFENPRKDKRSGGSLSSPKLYSTT</sequence>
<name>A0AAD5FW66_9ASCO</name>
<feature type="domain" description="DUF3020" evidence="2">
    <location>
        <begin position="921"/>
        <end position="968"/>
    </location>
</feature>
<feature type="compositionally biased region" description="Basic and acidic residues" evidence="1">
    <location>
        <begin position="404"/>
        <end position="415"/>
    </location>
</feature>
<feature type="region of interest" description="Disordered" evidence="1">
    <location>
        <begin position="43"/>
        <end position="76"/>
    </location>
</feature>
<feature type="compositionally biased region" description="Polar residues" evidence="1">
    <location>
        <begin position="296"/>
        <end position="305"/>
    </location>
</feature>
<proteinExistence type="predicted"/>
<feature type="region of interest" description="Disordered" evidence="1">
    <location>
        <begin position="1119"/>
        <end position="1138"/>
    </location>
</feature>
<feature type="region of interest" description="Disordered" evidence="1">
    <location>
        <begin position="673"/>
        <end position="751"/>
    </location>
</feature>
<feature type="region of interest" description="Disordered" evidence="1">
    <location>
        <begin position="428"/>
        <end position="448"/>
    </location>
</feature>
<feature type="compositionally biased region" description="Polar residues" evidence="1">
    <location>
        <begin position="467"/>
        <end position="482"/>
    </location>
</feature>
<dbReference type="InterPro" id="IPR021386">
    <property type="entry name" value="SPP41_DUF3020"/>
</dbReference>
<evidence type="ECO:0000259" key="2">
    <source>
        <dbReference type="Pfam" id="PF11223"/>
    </source>
</evidence>
<gene>
    <name evidence="3" type="ORF">KGF57_005203</name>
</gene>
<feature type="compositionally biased region" description="Polar residues" evidence="1">
    <location>
        <begin position="375"/>
        <end position="384"/>
    </location>
</feature>
<feature type="region of interest" description="Disordered" evidence="1">
    <location>
        <begin position="1147"/>
        <end position="1201"/>
    </location>
</feature>
<dbReference type="GeneID" id="76153247"/>
<dbReference type="Proteomes" id="UP001204833">
    <property type="component" value="Unassembled WGS sequence"/>
</dbReference>
<dbReference type="EMBL" id="JAIHNG010000177">
    <property type="protein sequence ID" value="KAI5948805.1"/>
    <property type="molecule type" value="Genomic_DNA"/>
</dbReference>
<dbReference type="Pfam" id="PF11223">
    <property type="entry name" value="DUF3020"/>
    <property type="match status" value="1"/>
</dbReference>
<evidence type="ECO:0000256" key="1">
    <source>
        <dbReference type="SAM" id="MobiDB-lite"/>
    </source>
</evidence>
<feature type="compositionally biased region" description="Basic and acidic residues" evidence="1">
    <location>
        <begin position="673"/>
        <end position="692"/>
    </location>
</feature>
<feature type="region of interest" description="Disordered" evidence="1">
    <location>
        <begin position="95"/>
        <end position="343"/>
    </location>
</feature>
<feature type="compositionally biased region" description="Basic and acidic residues" evidence="1">
    <location>
        <begin position="981"/>
        <end position="998"/>
    </location>
</feature>
<feature type="compositionally biased region" description="Polar residues" evidence="1">
    <location>
        <begin position="114"/>
        <end position="123"/>
    </location>
</feature>
<feature type="compositionally biased region" description="Polar residues" evidence="1">
    <location>
        <begin position="430"/>
        <end position="443"/>
    </location>
</feature>
<dbReference type="RefSeq" id="XP_051606315.1">
    <property type="nucleotide sequence ID" value="XM_051754795.1"/>
</dbReference>
<feature type="compositionally biased region" description="Basic and acidic residues" evidence="1">
    <location>
        <begin position="274"/>
        <end position="293"/>
    </location>
</feature>
<feature type="region of interest" description="Disordered" evidence="1">
    <location>
        <begin position="467"/>
        <end position="503"/>
    </location>
</feature>
<feature type="compositionally biased region" description="Basic and acidic residues" evidence="1">
    <location>
        <begin position="197"/>
        <end position="212"/>
    </location>
</feature>
<feature type="compositionally biased region" description="Basic and acidic residues" evidence="1">
    <location>
        <begin position="220"/>
        <end position="232"/>
    </location>
</feature>
<accession>A0AAD5FW66</accession>
<feature type="region of interest" description="Disordered" evidence="1">
    <location>
        <begin position="1"/>
        <end position="20"/>
    </location>
</feature>
<feature type="compositionally biased region" description="Polar residues" evidence="1">
    <location>
        <begin position="179"/>
        <end position="196"/>
    </location>
</feature>
<feature type="compositionally biased region" description="Polar residues" evidence="1">
    <location>
        <begin position="262"/>
        <end position="272"/>
    </location>
</feature>
<dbReference type="AlphaFoldDB" id="A0AAD5FW66"/>
<feature type="region of interest" description="Disordered" evidence="1">
    <location>
        <begin position="375"/>
        <end position="415"/>
    </location>
</feature>
<feature type="compositionally biased region" description="Polar residues" evidence="1">
    <location>
        <begin position="1120"/>
        <end position="1132"/>
    </location>
</feature>
<feature type="compositionally biased region" description="Basic and acidic residues" evidence="1">
    <location>
        <begin position="95"/>
        <end position="106"/>
    </location>
</feature>
<organism evidence="3 4">
    <name type="scientific">Candida theae</name>
    <dbReference type="NCBI Taxonomy" id="1198502"/>
    <lineage>
        <taxon>Eukaryota</taxon>
        <taxon>Fungi</taxon>
        <taxon>Dikarya</taxon>
        <taxon>Ascomycota</taxon>
        <taxon>Saccharomycotina</taxon>
        <taxon>Pichiomycetes</taxon>
        <taxon>Debaryomycetaceae</taxon>
        <taxon>Candida/Lodderomyces clade</taxon>
        <taxon>Candida</taxon>
    </lineage>
</organism>
<feature type="compositionally biased region" description="Polar residues" evidence="1">
    <location>
        <begin position="1190"/>
        <end position="1201"/>
    </location>
</feature>
<protein>
    <recommendedName>
        <fullName evidence="2">DUF3020 domain-containing protein</fullName>
    </recommendedName>
</protein>
<comment type="caution">
    <text evidence="3">The sequence shown here is derived from an EMBL/GenBank/DDBJ whole genome shotgun (WGS) entry which is preliminary data.</text>
</comment>